<dbReference type="Gene3D" id="3.40.50.300">
    <property type="entry name" value="P-loop containing nucleotide triphosphate hydrolases"/>
    <property type="match status" value="1"/>
</dbReference>
<proteinExistence type="predicted"/>
<protein>
    <submittedName>
        <fullName evidence="1">Putative guanine nucleotide binding protein (G-protein), alpha subunit</fullName>
    </submittedName>
</protein>
<evidence type="ECO:0000313" key="2">
    <source>
        <dbReference type="Proteomes" id="UP000447434"/>
    </source>
</evidence>
<dbReference type="SUPFAM" id="SSF52540">
    <property type="entry name" value="P-loop containing nucleoside triphosphate hydrolases"/>
    <property type="match status" value="1"/>
</dbReference>
<keyword evidence="2" id="KW-1185">Reference proteome</keyword>
<comment type="caution">
    <text evidence="1">The sequence shown here is derived from an EMBL/GenBank/DDBJ whole genome shotgun (WGS) entry which is preliminary data.</text>
</comment>
<dbReference type="EMBL" id="WOCE01000001">
    <property type="protein sequence ID" value="KAE9620424.1"/>
    <property type="molecule type" value="Genomic_DNA"/>
</dbReference>
<organism evidence="1 2">
    <name type="scientific">Lupinus albus</name>
    <name type="common">White lupine</name>
    <name type="synonym">Lupinus termis</name>
    <dbReference type="NCBI Taxonomy" id="3870"/>
    <lineage>
        <taxon>Eukaryota</taxon>
        <taxon>Viridiplantae</taxon>
        <taxon>Streptophyta</taxon>
        <taxon>Embryophyta</taxon>
        <taxon>Tracheophyta</taxon>
        <taxon>Spermatophyta</taxon>
        <taxon>Magnoliopsida</taxon>
        <taxon>eudicotyledons</taxon>
        <taxon>Gunneridae</taxon>
        <taxon>Pentapetalae</taxon>
        <taxon>rosids</taxon>
        <taxon>fabids</taxon>
        <taxon>Fabales</taxon>
        <taxon>Fabaceae</taxon>
        <taxon>Papilionoideae</taxon>
        <taxon>50 kb inversion clade</taxon>
        <taxon>genistoids sensu lato</taxon>
        <taxon>core genistoids</taxon>
        <taxon>Genisteae</taxon>
        <taxon>Lupinus</taxon>
    </lineage>
</organism>
<name>A0A6A4R4V8_LUPAL</name>
<dbReference type="InterPro" id="IPR027417">
    <property type="entry name" value="P-loop_NTPase"/>
</dbReference>
<accession>A0A6A4R4V8</accession>
<dbReference type="Proteomes" id="UP000447434">
    <property type="component" value="Chromosome 1"/>
</dbReference>
<dbReference type="AlphaFoldDB" id="A0A6A4R4V8"/>
<reference evidence="2" key="1">
    <citation type="journal article" date="2020" name="Nat. Commun.">
        <title>Genome sequence of the cluster root forming white lupin.</title>
        <authorList>
            <person name="Hufnagel B."/>
            <person name="Marques A."/>
            <person name="Soriano A."/>
            <person name="Marques L."/>
            <person name="Divol F."/>
            <person name="Doumas P."/>
            <person name="Sallet E."/>
            <person name="Mancinotti D."/>
            <person name="Carrere S."/>
            <person name="Marande W."/>
            <person name="Arribat S."/>
            <person name="Keller J."/>
            <person name="Huneau C."/>
            <person name="Blein T."/>
            <person name="Aime D."/>
            <person name="Laguerre M."/>
            <person name="Taylor J."/>
            <person name="Schubert V."/>
            <person name="Nelson M."/>
            <person name="Geu-Flores F."/>
            <person name="Crespi M."/>
            <person name="Gallardo-Guerrero K."/>
            <person name="Delaux P.-M."/>
            <person name="Salse J."/>
            <person name="Berges H."/>
            <person name="Guyot R."/>
            <person name="Gouzy J."/>
            <person name="Peret B."/>
        </authorList>
    </citation>
    <scope>NUCLEOTIDE SEQUENCE [LARGE SCALE GENOMIC DNA]</scope>
    <source>
        <strain evidence="2">cv. Amiga</strain>
    </source>
</reference>
<gene>
    <name evidence="1" type="ORF">Lalb_Chr01g0002961</name>
</gene>
<sequence>MLADKNLFENIITHKAFNNKKFLLILTKLDLLAEKPEVVPPTRCELFNDFNPVISHNKKTASTSSSRSSNITNIPPLAHCFSI</sequence>
<evidence type="ECO:0000313" key="1">
    <source>
        <dbReference type="EMBL" id="KAE9620424.1"/>
    </source>
</evidence>